<sequence length="698" mass="80323">MYNGTLTGIRTNKLVDEKSPYLLQHAYNPVNWYPWNEEAFEKARLEDKPIFLSIGYSTCHWCHVMAHESFEDEEVAKLMNDTFISIKVDREERPDIDNIYMTVCQMLTGSGGWPLTVIMTPDKKPFFAGTYIPKTSKYGRIGMIELTNKTKELWSQEKDRLFDSAEHISQRVKEATKNSPGDLLGKEVIDLCFKQLSNSYDSKNGGFGNSPKFPTPHNLLFLMNYYRINKEQKALDIVVKTLDSMSMGGIYDHIGYGFHRYSTDEKWLLPHFEKMLYDQAMLTLAYTECYNITKNTYFKEIAESILEYCNRVLLSKEGAFYSAEDADSEGEEGKFYVWSIKELRDILDDQELELLSRVYNLKESGNFKDEATRRFTGYNILHLKEKLSEVSEDKYDDNLNSTLDKIRKTLFKKREQRVHPHMDDKILTDWNGLIIGALSRAAAIFNREDLAKAASKCADFFIGSIEDNGSLFHRYCKGQWNISGNVDDYSFMIFGLIELYEATFNDRYLKKAIDLMNEQIKNFWDDEGGFYFTSSNEEEVLTRIKEIYDGAIPSGNSISFTNLFRLSRITGETKYEGYAEKLQKAFSDIIEESPIAYTQMVSGILLSLSKSEEIVVVGDINSDEFKNYISNIRSVCTPASVIIAKNANESNPMIHEIADYTRYQDRVDGKTTIYICRNFTCNEPVTSLSEAISMIGKI</sequence>
<dbReference type="Proteomes" id="UP000580568">
    <property type="component" value="Unassembled WGS sequence"/>
</dbReference>
<reference evidence="2 3" key="1">
    <citation type="submission" date="2020-07" db="EMBL/GenBank/DDBJ databases">
        <title>A new beta-1,3-glucan-decomposing anaerobic bacterium isolated from anoxic soil subjected to biological soil disinfestation.</title>
        <authorList>
            <person name="Ueki A."/>
            <person name="Tonouchi A."/>
        </authorList>
    </citation>
    <scope>NUCLEOTIDE SEQUENCE [LARGE SCALE GENOMIC DNA]</scope>
    <source>
        <strain evidence="2 3">TW1</strain>
    </source>
</reference>
<dbReference type="InterPro" id="IPR036249">
    <property type="entry name" value="Thioredoxin-like_sf"/>
</dbReference>
<dbReference type="PIRSF" id="PIRSF006402">
    <property type="entry name" value="UCP006402_thioredoxin"/>
    <property type="match status" value="1"/>
</dbReference>
<dbReference type="PANTHER" id="PTHR42899">
    <property type="entry name" value="SPERMATOGENESIS-ASSOCIATED PROTEIN 20"/>
    <property type="match status" value="1"/>
</dbReference>
<comment type="caution">
    <text evidence="2">The sequence shown here is derived from an EMBL/GenBank/DDBJ whole genome shotgun (WGS) entry which is preliminary data.</text>
</comment>
<dbReference type="SUPFAM" id="SSF52833">
    <property type="entry name" value="Thioredoxin-like"/>
    <property type="match status" value="1"/>
</dbReference>
<proteinExistence type="predicted"/>
<accession>A0A6V8SM74</accession>
<feature type="domain" description="Spermatogenesis-associated protein 20-like TRX" evidence="1">
    <location>
        <begin position="11"/>
        <end position="172"/>
    </location>
</feature>
<evidence type="ECO:0000259" key="1">
    <source>
        <dbReference type="Pfam" id="PF03190"/>
    </source>
</evidence>
<dbReference type="RefSeq" id="WP_183279006.1">
    <property type="nucleotide sequence ID" value="NZ_BLZR01000001.1"/>
</dbReference>
<name>A0A6V8SM74_9CLOT</name>
<dbReference type="InterPro" id="IPR008928">
    <property type="entry name" value="6-hairpin_glycosidase_sf"/>
</dbReference>
<dbReference type="SUPFAM" id="SSF48208">
    <property type="entry name" value="Six-hairpin glycosidases"/>
    <property type="match status" value="1"/>
</dbReference>
<dbReference type="InterPro" id="IPR004879">
    <property type="entry name" value="Ssp411-like_TRX"/>
</dbReference>
<dbReference type="InterPro" id="IPR024705">
    <property type="entry name" value="Ssp411"/>
</dbReference>
<dbReference type="Gene3D" id="3.40.30.10">
    <property type="entry name" value="Glutaredoxin"/>
    <property type="match status" value="1"/>
</dbReference>
<evidence type="ECO:0000313" key="3">
    <source>
        <dbReference type="Proteomes" id="UP000580568"/>
    </source>
</evidence>
<dbReference type="EMBL" id="BLZR01000001">
    <property type="protein sequence ID" value="GFP77642.1"/>
    <property type="molecule type" value="Genomic_DNA"/>
</dbReference>
<evidence type="ECO:0000313" key="2">
    <source>
        <dbReference type="EMBL" id="GFP77642.1"/>
    </source>
</evidence>
<keyword evidence="3" id="KW-1185">Reference proteome</keyword>
<dbReference type="Gene3D" id="1.50.10.10">
    <property type="match status" value="1"/>
</dbReference>
<dbReference type="PANTHER" id="PTHR42899:SF1">
    <property type="entry name" value="SPERMATOGENESIS-ASSOCIATED PROTEIN 20"/>
    <property type="match status" value="1"/>
</dbReference>
<dbReference type="CDD" id="cd02955">
    <property type="entry name" value="SSP411"/>
    <property type="match status" value="1"/>
</dbReference>
<gene>
    <name evidence="2" type="ORF">bsdtw1_03800</name>
</gene>
<dbReference type="Pfam" id="PF03190">
    <property type="entry name" value="Thioredox_DsbH"/>
    <property type="match status" value="1"/>
</dbReference>
<protein>
    <recommendedName>
        <fullName evidence="1">Spermatogenesis-associated protein 20-like TRX domain-containing protein</fullName>
    </recommendedName>
</protein>
<organism evidence="2 3">
    <name type="scientific">Clostridium fungisolvens</name>
    <dbReference type="NCBI Taxonomy" id="1604897"/>
    <lineage>
        <taxon>Bacteria</taxon>
        <taxon>Bacillati</taxon>
        <taxon>Bacillota</taxon>
        <taxon>Clostridia</taxon>
        <taxon>Eubacteriales</taxon>
        <taxon>Clostridiaceae</taxon>
        <taxon>Clostridium</taxon>
    </lineage>
</organism>
<dbReference type="InterPro" id="IPR012341">
    <property type="entry name" value="6hp_glycosidase-like_sf"/>
</dbReference>
<dbReference type="GO" id="GO:0005975">
    <property type="term" value="P:carbohydrate metabolic process"/>
    <property type="evidence" value="ECO:0007669"/>
    <property type="project" value="InterPro"/>
</dbReference>
<dbReference type="AlphaFoldDB" id="A0A6V8SM74"/>